<dbReference type="KEGG" id="gur:Gura_2581"/>
<dbReference type="SUPFAM" id="SSF56935">
    <property type="entry name" value="Porins"/>
    <property type="match status" value="1"/>
</dbReference>
<sequence>MKVPCCTTSGIDRGRLFLCLLHTACIVMLLHGFSWGDDFTVTPSAALKEEYNDNVFYASRDKRSTFITTISPGLELMERTERLNLNLLARLDSIHYAANSRLDSLDRGYKGRLHYQLHPRTSMEASAELVQESRADRDIGMSGLAILETFNTVRRDRTAYSLAGSHMLTETTGASFSYNYGKDHYLDPSLIDITSHAVTLGLDHDLAYLVPNIKGQLTAGFTRYLFTSSQVDNYTVSAGLQGELNELWTVSASLGGRITQSMIESTTQVDFFPTFRNITLRTVDTNAGWIGQLALAYHGELTKGRLTFYRDVTSASGRSGTAERTAVTFNMARRFSYGMWGTLNAGAYLNQSDQRQFSNQTIDEKTIDISPGFRYEFTKDVDLSGNYHFVGINSRQTSGDVRVNRNSIMLTLNFRYPFFEQ</sequence>
<keyword evidence="2" id="KW-1185">Reference proteome</keyword>
<name>A5G4P1_GEOUR</name>
<dbReference type="InterPro" id="IPR018759">
    <property type="entry name" value="BBP2_2"/>
</dbReference>
<dbReference type="STRING" id="351605.Gura_2581"/>
<dbReference type="OrthoDB" id="5405095at2"/>
<organism evidence="1 2">
    <name type="scientific">Geotalea uraniireducens (strain Rf4)</name>
    <name type="common">Geobacter uraniireducens</name>
    <dbReference type="NCBI Taxonomy" id="351605"/>
    <lineage>
        <taxon>Bacteria</taxon>
        <taxon>Pseudomonadati</taxon>
        <taxon>Thermodesulfobacteriota</taxon>
        <taxon>Desulfuromonadia</taxon>
        <taxon>Geobacterales</taxon>
        <taxon>Geobacteraceae</taxon>
        <taxon>Geotalea</taxon>
    </lineage>
</organism>
<evidence type="ECO:0000313" key="1">
    <source>
        <dbReference type="EMBL" id="ABQ26759.1"/>
    </source>
</evidence>
<reference evidence="1 2" key="1">
    <citation type="submission" date="2007-05" db="EMBL/GenBank/DDBJ databases">
        <title>Complete sequence of Geobacter uraniireducens Rf4.</title>
        <authorList>
            <consortium name="US DOE Joint Genome Institute"/>
            <person name="Copeland A."/>
            <person name="Lucas S."/>
            <person name="Lapidus A."/>
            <person name="Barry K."/>
            <person name="Detter J.C."/>
            <person name="Glavina del Rio T."/>
            <person name="Hammon N."/>
            <person name="Israni S."/>
            <person name="Dalin E."/>
            <person name="Tice H."/>
            <person name="Pitluck S."/>
            <person name="Chertkov O."/>
            <person name="Brettin T."/>
            <person name="Bruce D."/>
            <person name="Han C."/>
            <person name="Schmutz J."/>
            <person name="Larimer F."/>
            <person name="Land M."/>
            <person name="Hauser L."/>
            <person name="Kyrpides N."/>
            <person name="Mikhailova N."/>
            <person name="Shelobolina E."/>
            <person name="Aklujkar M."/>
            <person name="Lovley D."/>
            <person name="Richardson P."/>
        </authorList>
    </citation>
    <scope>NUCLEOTIDE SEQUENCE [LARGE SCALE GENOMIC DNA]</scope>
    <source>
        <strain evidence="1 2">Rf4</strain>
    </source>
</reference>
<dbReference type="Pfam" id="PF10082">
    <property type="entry name" value="BBP2_2"/>
    <property type="match status" value="1"/>
</dbReference>
<evidence type="ECO:0008006" key="3">
    <source>
        <dbReference type="Google" id="ProtNLM"/>
    </source>
</evidence>
<dbReference type="AlphaFoldDB" id="A5G4P1"/>
<dbReference type="RefSeq" id="WP_011939437.1">
    <property type="nucleotide sequence ID" value="NC_009483.1"/>
</dbReference>
<dbReference type="EMBL" id="CP000698">
    <property type="protein sequence ID" value="ABQ26759.1"/>
    <property type="molecule type" value="Genomic_DNA"/>
</dbReference>
<evidence type="ECO:0000313" key="2">
    <source>
        <dbReference type="Proteomes" id="UP000006695"/>
    </source>
</evidence>
<accession>A5G4P1</accession>
<dbReference type="HOGENOM" id="CLU_053825_0_0_7"/>
<gene>
    <name evidence="1" type="ordered locus">Gura_2581</name>
</gene>
<proteinExistence type="predicted"/>
<protein>
    <recommendedName>
        <fullName evidence="3">Outer membrane beta-barrel protein</fullName>
    </recommendedName>
</protein>
<dbReference type="Proteomes" id="UP000006695">
    <property type="component" value="Chromosome"/>
</dbReference>